<proteinExistence type="predicted"/>
<dbReference type="InterPro" id="IPR036259">
    <property type="entry name" value="MFS_trans_sf"/>
</dbReference>
<dbReference type="PANTHER" id="PTHR23511:SF34">
    <property type="entry name" value="SYNAPTIC VESICLE GLYCOPROTEIN 2"/>
    <property type="match status" value="1"/>
</dbReference>
<feature type="transmembrane region" description="Helical" evidence="6">
    <location>
        <begin position="55"/>
        <end position="72"/>
    </location>
</feature>
<keyword evidence="3 6" id="KW-0812">Transmembrane</keyword>
<evidence type="ECO:0000256" key="4">
    <source>
        <dbReference type="ARBA" id="ARBA00022989"/>
    </source>
</evidence>
<evidence type="ECO:0000256" key="2">
    <source>
        <dbReference type="ARBA" id="ARBA00022448"/>
    </source>
</evidence>
<dbReference type="Pfam" id="PF00083">
    <property type="entry name" value="Sugar_tr"/>
    <property type="match status" value="1"/>
</dbReference>
<dbReference type="InterPro" id="IPR005828">
    <property type="entry name" value="MFS_sugar_transport-like"/>
</dbReference>
<feature type="transmembrane region" description="Helical" evidence="6">
    <location>
        <begin position="408"/>
        <end position="428"/>
    </location>
</feature>
<comment type="caution">
    <text evidence="7">The sequence shown here is derived from an EMBL/GenBank/DDBJ whole genome shotgun (WGS) entry which is preliminary data.</text>
</comment>
<feature type="transmembrane region" description="Helical" evidence="6">
    <location>
        <begin position="350"/>
        <end position="367"/>
    </location>
</feature>
<evidence type="ECO:0008006" key="9">
    <source>
        <dbReference type="Google" id="ProtNLM"/>
    </source>
</evidence>
<dbReference type="Gene3D" id="1.20.1250.20">
    <property type="entry name" value="MFS general substrate transporter like domains"/>
    <property type="match status" value="1"/>
</dbReference>
<keyword evidence="2" id="KW-0813">Transport</keyword>
<feature type="transmembrane region" description="Helical" evidence="6">
    <location>
        <begin position="263"/>
        <end position="283"/>
    </location>
</feature>
<feature type="transmembrane region" description="Helical" evidence="6">
    <location>
        <begin position="289"/>
        <end position="308"/>
    </location>
</feature>
<feature type="transmembrane region" description="Helical" evidence="6">
    <location>
        <begin position="21"/>
        <end position="43"/>
    </location>
</feature>
<feature type="transmembrane region" description="Helical" evidence="6">
    <location>
        <begin position="175"/>
        <end position="203"/>
    </location>
</feature>
<keyword evidence="5 6" id="KW-0472">Membrane</keyword>
<comment type="subcellular location">
    <subcellularLocation>
        <location evidence="1">Membrane</location>
        <topology evidence="1">Multi-pass membrane protein</topology>
    </subcellularLocation>
</comment>
<keyword evidence="8" id="KW-1185">Reference proteome</keyword>
<dbReference type="GO" id="GO:0022857">
    <property type="term" value="F:transmembrane transporter activity"/>
    <property type="evidence" value="ECO:0007669"/>
    <property type="project" value="InterPro"/>
</dbReference>
<dbReference type="Proteomes" id="UP001162131">
    <property type="component" value="Unassembled WGS sequence"/>
</dbReference>
<dbReference type="PANTHER" id="PTHR23511">
    <property type="entry name" value="SYNAPTIC VESICLE GLYCOPROTEIN 2"/>
    <property type="match status" value="1"/>
</dbReference>
<dbReference type="AlphaFoldDB" id="A0AAU9KDG5"/>
<protein>
    <recommendedName>
        <fullName evidence="9">MFS transporter</fullName>
    </recommendedName>
</protein>
<reference evidence="7" key="1">
    <citation type="submission" date="2021-09" db="EMBL/GenBank/DDBJ databases">
        <authorList>
            <consortium name="AG Swart"/>
            <person name="Singh M."/>
            <person name="Singh A."/>
            <person name="Seah K."/>
            <person name="Emmerich C."/>
        </authorList>
    </citation>
    <scope>NUCLEOTIDE SEQUENCE</scope>
    <source>
        <strain evidence="7">ATCC30299</strain>
    </source>
</reference>
<accession>A0AAU9KDG5</accession>
<gene>
    <name evidence="7" type="ORF">BSTOLATCC_MIC64211</name>
</gene>
<evidence type="ECO:0000256" key="6">
    <source>
        <dbReference type="SAM" id="Phobius"/>
    </source>
</evidence>
<keyword evidence="4 6" id="KW-1133">Transmembrane helix</keyword>
<evidence type="ECO:0000256" key="5">
    <source>
        <dbReference type="ARBA" id="ARBA00023136"/>
    </source>
</evidence>
<name>A0AAU9KDG5_9CILI</name>
<sequence>MINQAEICLNKIGWGKYQRKVFLCCSESEAMFIGVAMLLPVIALQFNDYSYTFKGLLGFLVHFCALIASNYFGKNIATVSHVSVFKNWGGWLMVFGLLSLVSSSSYLYVLLSMIPIGAAGGADMAINYCVLYESIPIQDRKCFNWVPFGINILVTAIYVAVLGLEIYGLVQNWKIIVLALLLIHIGFSLVRLSLVEGPLYLYLQGKKEEFKKSIKTIVIENGLKDTNIEESVAFENKQIDWCDTFGELFKDPLSSSTFKLMQMFFCAFFAIEGLVMFMPSLIISSSKTEIFTCLAVIEICGLLLKVLTEVFTFSKTFRKALVILSYFSMGLVILSFAYAKEFNSNLCSSVLYGIASSIGIHGLYSLVQDQFPLKNSGPAFSVMGSMGTAGNMIGSLTSGIALDYLGGLYVIIGNSILLGMTGLIGLTLKAIPNEKKTN</sequence>
<feature type="transmembrane region" description="Helical" evidence="6">
    <location>
        <begin position="320"/>
        <end position="338"/>
    </location>
</feature>
<dbReference type="SUPFAM" id="SSF103473">
    <property type="entry name" value="MFS general substrate transporter"/>
    <property type="match status" value="1"/>
</dbReference>
<feature type="transmembrane region" description="Helical" evidence="6">
    <location>
        <begin position="142"/>
        <end position="163"/>
    </location>
</feature>
<evidence type="ECO:0000313" key="8">
    <source>
        <dbReference type="Proteomes" id="UP001162131"/>
    </source>
</evidence>
<evidence type="ECO:0000256" key="1">
    <source>
        <dbReference type="ARBA" id="ARBA00004141"/>
    </source>
</evidence>
<dbReference type="GO" id="GO:0016020">
    <property type="term" value="C:membrane"/>
    <property type="evidence" value="ECO:0007669"/>
    <property type="project" value="UniProtKB-SubCell"/>
</dbReference>
<evidence type="ECO:0000256" key="3">
    <source>
        <dbReference type="ARBA" id="ARBA00022692"/>
    </source>
</evidence>
<dbReference type="EMBL" id="CAJZBQ010000062">
    <property type="protein sequence ID" value="CAG9335748.1"/>
    <property type="molecule type" value="Genomic_DNA"/>
</dbReference>
<evidence type="ECO:0000313" key="7">
    <source>
        <dbReference type="EMBL" id="CAG9335748.1"/>
    </source>
</evidence>
<organism evidence="7 8">
    <name type="scientific">Blepharisma stoltei</name>
    <dbReference type="NCBI Taxonomy" id="1481888"/>
    <lineage>
        <taxon>Eukaryota</taxon>
        <taxon>Sar</taxon>
        <taxon>Alveolata</taxon>
        <taxon>Ciliophora</taxon>
        <taxon>Postciliodesmatophora</taxon>
        <taxon>Heterotrichea</taxon>
        <taxon>Heterotrichida</taxon>
        <taxon>Blepharismidae</taxon>
        <taxon>Blepharisma</taxon>
    </lineage>
</organism>